<reference evidence="2" key="1">
    <citation type="submission" date="2014-03" db="EMBL/GenBank/DDBJ databases">
        <authorList>
            <person name="Casaregola S."/>
        </authorList>
    </citation>
    <scope>NUCLEOTIDE SEQUENCE [LARGE SCALE GENOMIC DNA]</scope>
    <source>
        <strain evidence="2">CLIB 918</strain>
    </source>
</reference>
<feature type="compositionally biased region" description="Low complexity" evidence="1">
    <location>
        <begin position="39"/>
        <end position="53"/>
    </location>
</feature>
<dbReference type="AlphaFoldDB" id="A0A0J9XCV9"/>
<dbReference type="PANTHER" id="PTHR34065">
    <property type="entry name" value="CELL DIVISION CONTROL PROTEIN 14"/>
    <property type="match status" value="1"/>
</dbReference>
<dbReference type="Pfam" id="PF08045">
    <property type="entry name" value="CDC14"/>
    <property type="match status" value="1"/>
</dbReference>
<evidence type="ECO:0000313" key="2">
    <source>
        <dbReference type="EMBL" id="CDO55106.1"/>
    </source>
</evidence>
<comment type="caution">
    <text evidence="2">The sequence shown here is derived from an EMBL/GenBank/DDBJ whole genome shotgun (WGS) entry which is preliminary data.</text>
</comment>
<dbReference type="STRING" id="1173061.A0A0J9XCV9"/>
<evidence type="ECO:0008006" key="4">
    <source>
        <dbReference type="Google" id="ProtNLM"/>
    </source>
</evidence>
<dbReference type="PANTHER" id="PTHR34065:SF1">
    <property type="entry name" value="CELL DIVISION CONTROL PROTEIN 14"/>
    <property type="match status" value="1"/>
</dbReference>
<keyword evidence="3" id="KW-1185">Reference proteome</keyword>
<accession>A0A0J9XCV9</accession>
<evidence type="ECO:0000256" key="1">
    <source>
        <dbReference type="SAM" id="MobiDB-lite"/>
    </source>
</evidence>
<evidence type="ECO:0000313" key="3">
    <source>
        <dbReference type="Proteomes" id="UP000242525"/>
    </source>
</evidence>
<proteinExistence type="predicted"/>
<protein>
    <recommendedName>
        <fullName evidence="4">Cell division control protein 14</fullName>
    </recommendedName>
</protein>
<dbReference type="OrthoDB" id="5357220at2759"/>
<sequence>MESSLKSIVSLLDSPSTIAMGLDQLDYLLAQICLKPPSRQQQQQQQSQQPQPQSKHRPHAAQTLANNELYIEFIRLQDGFQYNVATKLITCLATVAFADDHERFGTSATNSHNYSSSSSADLTVYVLELLQGLFLLHYQSRNLLSAESTMALFLDLLTPELDGNVHIAVVNTLVSGMVREVRSIRRFELMGGLEVISRLFKMKETPKDVKLRILEFWFFYLVPETQKKPLPSHQPNDLNLRRTAEEKRNILGKYLGNVNGLVQELNVSKPFGDMKHEW</sequence>
<dbReference type="Proteomes" id="UP000242525">
    <property type="component" value="Unassembled WGS sequence"/>
</dbReference>
<name>A0A0J9XCV9_GEOCN</name>
<dbReference type="EMBL" id="CCBN010000009">
    <property type="protein sequence ID" value="CDO55106.1"/>
    <property type="molecule type" value="Genomic_DNA"/>
</dbReference>
<dbReference type="InterPro" id="IPR012535">
    <property type="entry name" value="Cell_div_Cdc14"/>
</dbReference>
<organism evidence="2 3">
    <name type="scientific">Geotrichum candidum</name>
    <name type="common">Oospora lactis</name>
    <name type="synonym">Dipodascus geotrichum</name>
    <dbReference type="NCBI Taxonomy" id="1173061"/>
    <lineage>
        <taxon>Eukaryota</taxon>
        <taxon>Fungi</taxon>
        <taxon>Dikarya</taxon>
        <taxon>Ascomycota</taxon>
        <taxon>Saccharomycotina</taxon>
        <taxon>Dipodascomycetes</taxon>
        <taxon>Dipodascales</taxon>
        <taxon>Dipodascaceae</taxon>
        <taxon>Geotrichum</taxon>
    </lineage>
</organism>
<feature type="region of interest" description="Disordered" evidence="1">
    <location>
        <begin position="39"/>
        <end position="60"/>
    </location>
</feature>
<gene>
    <name evidence="2" type="ORF">BN980_GECA09s04300g</name>
</gene>